<feature type="domain" description="Ribosomal RNA methyltransferase FtsJ" evidence="13">
    <location>
        <begin position="17"/>
        <end position="194"/>
    </location>
</feature>
<dbReference type="SUPFAM" id="SSF53335">
    <property type="entry name" value="S-adenosyl-L-methionine-dependent methyltransferases"/>
    <property type="match status" value="1"/>
</dbReference>
<dbReference type="HOGENOM" id="CLU_009422_4_4_7"/>
<keyword evidence="3 11" id="KW-0808">Transferase</keyword>
<dbReference type="InterPro" id="IPR029063">
    <property type="entry name" value="SAM-dependent_MTases_sf"/>
</dbReference>
<dbReference type="GO" id="GO:0005737">
    <property type="term" value="C:cytoplasm"/>
    <property type="evidence" value="ECO:0007669"/>
    <property type="project" value="UniProtKB-SubCell"/>
</dbReference>
<feature type="binding site" evidence="11">
    <location>
        <position position="87"/>
    </location>
    <ligand>
        <name>S-adenosyl-L-methionine</name>
        <dbReference type="ChEBI" id="CHEBI:59789"/>
    </ligand>
</feature>
<feature type="binding site" evidence="11">
    <location>
        <position position="51"/>
    </location>
    <ligand>
        <name>S-adenosyl-L-methionine</name>
        <dbReference type="ChEBI" id="CHEBI:59789"/>
    </ligand>
</feature>
<evidence type="ECO:0000256" key="9">
    <source>
        <dbReference type="ARBA" id="ARBA00042745"/>
    </source>
</evidence>
<dbReference type="PANTHER" id="PTHR10920">
    <property type="entry name" value="RIBOSOMAL RNA METHYLTRANSFERASE"/>
    <property type="match status" value="1"/>
</dbReference>
<accession>F3YV56</accession>
<keyword evidence="15" id="KW-1185">Reference proteome</keyword>
<evidence type="ECO:0000256" key="7">
    <source>
        <dbReference type="ARBA" id="ARBA00041129"/>
    </source>
</evidence>
<dbReference type="eggNOG" id="COG0293">
    <property type="taxonomic scope" value="Bacteria"/>
</dbReference>
<feature type="binding site" evidence="11">
    <location>
        <position position="69"/>
    </location>
    <ligand>
        <name>S-adenosyl-L-methionine</name>
        <dbReference type="ChEBI" id="CHEBI:59789"/>
    </ligand>
</feature>
<keyword evidence="11" id="KW-0963">Cytoplasm</keyword>
<evidence type="ECO:0000256" key="12">
    <source>
        <dbReference type="PIRSR" id="PIRSR005461-1"/>
    </source>
</evidence>
<comment type="similarity">
    <text evidence="11">Belongs to the class I-like SAM-binding methyltransferase superfamily. RNA methyltransferase RlmE family.</text>
</comment>
<feature type="binding site" evidence="11">
    <location>
        <position position="49"/>
    </location>
    <ligand>
        <name>S-adenosyl-L-methionine</name>
        <dbReference type="ChEBI" id="CHEBI:59789"/>
    </ligand>
</feature>
<dbReference type="InterPro" id="IPR015507">
    <property type="entry name" value="rRNA-MeTfrase_E"/>
</dbReference>
<comment type="function">
    <text evidence="5 11">Specifically methylates the uridine in position 2552 of 23S rRNA at the 2'-O position of the ribose in the fully assembled 50S ribosomal subunit.</text>
</comment>
<dbReference type="EMBL" id="CP003221">
    <property type="protein sequence ID" value="EGJ48374.1"/>
    <property type="molecule type" value="Genomic_DNA"/>
</dbReference>
<feature type="binding site" evidence="11">
    <location>
        <position position="111"/>
    </location>
    <ligand>
        <name>S-adenosyl-L-methionine</name>
        <dbReference type="ChEBI" id="CHEBI:59789"/>
    </ligand>
</feature>
<sequence length="208" mass="23050">MKKYQDHYFKQAKKDNYPARSVYKLQEINKRFGILRPGQKVLDLGAAPGSWTLFAAKVVGQGGKVLGVDLQSTSTDFPDNVRFLVGDVFEPPAEVQAAMEELAPFDVVVSDMAPKTSGIIFRDQAFSFDLCVRALEVADKYLAKGGNFVAKIFEGPDVRQFAAMLRERFVTVKNFKPQSSRSESKETFYIGLGFKGAPEAPAQDQIPV</sequence>
<keyword evidence="2 11" id="KW-0489">Methyltransferase</keyword>
<evidence type="ECO:0000256" key="5">
    <source>
        <dbReference type="ARBA" id="ARBA00037569"/>
    </source>
</evidence>
<dbReference type="InterPro" id="IPR050082">
    <property type="entry name" value="RNA_methyltr_RlmE"/>
</dbReference>
<dbReference type="HAMAP" id="MF_01547">
    <property type="entry name" value="RNA_methyltr_E"/>
    <property type="match status" value="1"/>
</dbReference>
<reference evidence="14 15" key="1">
    <citation type="journal article" date="2011" name="J. Bacteriol.">
        <title>Genome sequence of the mercury-methylating and pleomorphic Desulfovibrio africanus Strain Walvis Bay.</title>
        <authorList>
            <person name="Brown S.D."/>
            <person name="Wall J.D."/>
            <person name="Kucken A.M."/>
            <person name="Gilmour C.C."/>
            <person name="Podar M."/>
            <person name="Brandt C.C."/>
            <person name="Teshima H."/>
            <person name="Detter J.C."/>
            <person name="Han C.S."/>
            <person name="Land M.L."/>
            <person name="Lucas S."/>
            <person name="Han J."/>
            <person name="Pennacchio L."/>
            <person name="Nolan M."/>
            <person name="Pitluck S."/>
            <person name="Woyke T."/>
            <person name="Goodwin L."/>
            <person name="Palumbo A.V."/>
            <person name="Elias D.A."/>
        </authorList>
    </citation>
    <scope>NUCLEOTIDE SEQUENCE [LARGE SCALE GENOMIC DNA]</scope>
    <source>
        <strain evidence="14 15">Walvis Bay</strain>
    </source>
</reference>
<evidence type="ECO:0000256" key="4">
    <source>
        <dbReference type="ARBA" id="ARBA00022691"/>
    </source>
</evidence>
<dbReference type="RefSeq" id="WP_014258254.1">
    <property type="nucleotide sequence ID" value="NC_016629.1"/>
</dbReference>
<feature type="active site" description="Proton acceptor" evidence="11 12">
    <location>
        <position position="151"/>
    </location>
</feature>
<dbReference type="PANTHER" id="PTHR10920:SF18">
    <property type="entry name" value="RRNA METHYLTRANSFERASE 2, MITOCHONDRIAL"/>
    <property type="match status" value="1"/>
</dbReference>
<proteinExistence type="inferred from homology"/>
<protein>
    <recommendedName>
        <fullName evidence="7 11">Ribosomal RNA large subunit methyltransferase E</fullName>
        <ecNumber evidence="6 11">2.1.1.166</ecNumber>
    </recommendedName>
    <alternativeName>
        <fullName evidence="9 11">23S rRNA Um2552 methyltransferase</fullName>
    </alternativeName>
    <alternativeName>
        <fullName evidence="8 11">rRNA (uridine-2'-O-)-methyltransferase</fullName>
    </alternativeName>
</protein>
<dbReference type="KEGG" id="daf:Desaf_0008"/>
<dbReference type="GO" id="GO:0008650">
    <property type="term" value="F:rRNA (uridine-2'-O-)-methyltransferase activity"/>
    <property type="evidence" value="ECO:0007669"/>
    <property type="project" value="UniProtKB-UniRule"/>
</dbReference>
<keyword evidence="4 11" id="KW-0949">S-adenosyl-L-methionine</keyword>
<gene>
    <name evidence="11" type="primary">rlmE</name>
    <name evidence="11" type="synonym">ftsJ</name>
    <name evidence="11" type="synonym">rrmJ</name>
    <name evidence="14" type="ORF">Desaf_0008</name>
</gene>
<dbReference type="Gene3D" id="3.40.50.150">
    <property type="entry name" value="Vaccinia Virus protein VP39"/>
    <property type="match status" value="1"/>
</dbReference>
<evidence type="ECO:0000256" key="3">
    <source>
        <dbReference type="ARBA" id="ARBA00022679"/>
    </source>
</evidence>
<dbReference type="EC" id="2.1.1.166" evidence="6 11"/>
<evidence type="ECO:0000256" key="11">
    <source>
        <dbReference type="HAMAP-Rule" id="MF_01547"/>
    </source>
</evidence>
<evidence type="ECO:0000256" key="1">
    <source>
        <dbReference type="ARBA" id="ARBA00022552"/>
    </source>
</evidence>
<dbReference type="Proteomes" id="UP000007844">
    <property type="component" value="Chromosome"/>
</dbReference>
<evidence type="ECO:0000313" key="15">
    <source>
        <dbReference type="Proteomes" id="UP000007844"/>
    </source>
</evidence>
<evidence type="ECO:0000256" key="8">
    <source>
        <dbReference type="ARBA" id="ARBA00041995"/>
    </source>
</evidence>
<dbReference type="STRING" id="690850.Desaf_0008"/>
<evidence type="ECO:0000256" key="2">
    <source>
        <dbReference type="ARBA" id="ARBA00022603"/>
    </source>
</evidence>
<dbReference type="AlphaFoldDB" id="F3YV56"/>
<keyword evidence="1 11" id="KW-0698">rRNA processing</keyword>
<dbReference type="Pfam" id="PF01728">
    <property type="entry name" value="FtsJ"/>
    <property type="match status" value="1"/>
</dbReference>
<comment type="catalytic activity">
    <reaction evidence="10 11">
        <text>uridine(2552) in 23S rRNA + S-adenosyl-L-methionine = 2'-O-methyluridine(2552) in 23S rRNA + S-adenosyl-L-homocysteine + H(+)</text>
        <dbReference type="Rhea" id="RHEA:42720"/>
        <dbReference type="Rhea" id="RHEA-COMP:10202"/>
        <dbReference type="Rhea" id="RHEA-COMP:10203"/>
        <dbReference type="ChEBI" id="CHEBI:15378"/>
        <dbReference type="ChEBI" id="CHEBI:57856"/>
        <dbReference type="ChEBI" id="CHEBI:59789"/>
        <dbReference type="ChEBI" id="CHEBI:65315"/>
        <dbReference type="ChEBI" id="CHEBI:74478"/>
        <dbReference type="EC" id="2.1.1.166"/>
    </reaction>
</comment>
<name>F3YV56_DESAF</name>
<dbReference type="InterPro" id="IPR002877">
    <property type="entry name" value="RNA_MeTrfase_FtsJ_dom"/>
</dbReference>
<evidence type="ECO:0000256" key="6">
    <source>
        <dbReference type="ARBA" id="ARBA00038861"/>
    </source>
</evidence>
<evidence type="ECO:0000313" key="14">
    <source>
        <dbReference type="EMBL" id="EGJ48374.1"/>
    </source>
</evidence>
<dbReference type="CDD" id="cd02440">
    <property type="entry name" value="AdoMet_MTases"/>
    <property type="match status" value="1"/>
</dbReference>
<organism evidence="14 15">
    <name type="scientific">Desulfocurvibacter africanus subsp. africanus str. Walvis Bay</name>
    <dbReference type="NCBI Taxonomy" id="690850"/>
    <lineage>
        <taxon>Bacteria</taxon>
        <taxon>Pseudomonadati</taxon>
        <taxon>Thermodesulfobacteriota</taxon>
        <taxon>Desulfovibrionia</taxon>
        <taxon>Desulfovibrionales</taxon>
        <taxon>Desulfovibrionaceae</taxon>
        <taxon>Desulfocurvibacter</taxon>
    </lineage>
</organism>
<comment type="subcellular location">
    <subcellularLocation>
        <location evidence="11">Cytoplasm</location>
    </subcellularLocation>
</comment>
<evidence type="ECO:0000259" key="13">
    <source>
        <dbReference type="Pfam" id="PF01728"/>
    </source>
</evidence>
<dbReference type="PIRSF" id="PIRSF005461">
    <property type="entry name" value="23S_rRNA_mtase"/>
    <property type="match status" value="1"/>
</dbReference>
<evidence type="ECO:0000256" key="10">
    <source>
        <dbReference type="ARBA" id="ARBA00048970"/>
    </source>
</evidence>